<dbReference type="GO" id="GO:0006508">
    <property type="term" value="P:proteolysis"/>
    <property type="evidence" value="ECO:0007669"/>
    <property type="project" value="InterPro"/>
</dbReference>
<protein>
    <submittedName>
        <fullName evidence="1">Uncharacterized protein</fullName>
    </submittedName>
</protein>
<dbReference type="AlphaFoldDB" id="A0A9D5BGM8"/>
<dbReference type="PANTHER" id="PTHR32108">
    <property type="entry name" value="DNA-DIRECTED RNA POLYMERASE SUBUNIT ALPHA"/>
    <property type="match status" value="1"/>
</dbReference>
<reference evidence="1 2" key="1">
    <citation type="journal article" date="2022" name="Nat. Genet.">
        <title>Improved pea reference genome and pan-genome highlight genomic features and evolutionary characteristics.</title>
        <authorList>
            <person name="Yang T."/>
            <person name="Liu R."/>
            <person name="Luo Y."/>
            <person name="Hu S."/>
            <person name="Wang D."/>
            <person name="Wang C."/>
            <person name="Pandey M.K."/>
            <person name="Ge S."/>
            <person name="Xu Q."/>
            <person name="Li N."/>
            <person name="Li G."/>
            <person name="Huang Y."/>
            <person name="Saxena R.K."/>
            <person name="Ji Y."/>
            <person name="Li M."/>
            <person name="Yan X."/>
            <person name="He Y."/>
            <person name="Liu Y."/>
            <person name="Wang X."/>
            <person name="Xiang C."/>
            <person name="Varshney R.K."/>
            <person name="Ding H."/>
            <person name="Gao S."/>
            <person name="Zong X."/>
        </authorList>
    </citation>
    <scope>NUCLEOTIDE SEQUENCE [LARGE SCALE GENOMIC DNA]</scope>
    <source>
        <strain evidence="1 2">cv. Zhongwan 6</strain>
    </source>
</reference>
<dbReference type="SUPFAM" id="SSF50630">
    <property type="entry name" value="Acid proteases"/>
    <property type="match status" value="1"/>
</dbReference>
<dbReference type="Gramene" id="Psat01G0208600-T1">
    <property type="protein sequence ID" value="KAI5443290.1"/>
    <property type="gene ID" value="KIW84_012086"/>
</dbReference>
<dbReference type="Gene3D" id="2.40.70.10">
    <property type="entry name" value="Acid Proteases"/>
    <property type="match status" value="1"/>
</dbReference>
<dbReference type="Proteomes" id="UP001058974">
    <property type="component" value="Chromosome 1"/>
</dbReference>
<evidence type="ECO:0000313" key="1">
    <source>
        <dbReference type="EMBL" id="KAI5443290.1"/>
    </source>
</evidence>
<dbReference type="PROSITE" id="PS00141">
    <property type="entry name" value="ASP_PROTEASE"/>
    <property type="match status" value="1"/>
</dbReference>
<sequence>MAPLRPDHRPASFDENAKCEFHSGAPRHNVENCKAFKHVVQDLVDSKAINFAPSPNVNANPMPAHGQVGVNAIAEEGRIGLLSIDQLKTPLAEVKGQLLKNGVFPGCDDCCAACTVATNGCVFLREAVQRLMDEGSLRFEKVDSGKEDVSTITIYFDPVDLSTLANAAPVTITVPGPIPYEKDDAVPWHYGGEWKVVCTGHFEGWRRGKRKKEKAEDLARARGKQVVNEGTPVVTPAPDGSERELDDEVEEFLRIIKKSEYKLVDHLQQTPSKISILSLLLSSEGHREALLKILKRAYVPQEITINQLETVVSNVNASHGLGFTDMDLTMDGRNHNRALHIAMECKGAVLSHVLVDTGSSLNVLPKKALAKLDCEGLILTPTDLIVRAFDGSKRAVFGEVELPVKIGPEVFQSVFYVMDIQLAYSCMLGRPWIHAAGAVTSTLHQKLKYIWDGQVVTVCGEEDIFVSHLSSFKYVEMDGEIMETPSQAFETVKVENSLFAKEEEKPSISSYKQAAEVVKSGEAPGWGKMMDIATKKDRFGVGYQPGRGSFGQGKGRCPSFTFTSAGMLDPDHICMVGEEVGSDCEMDQWIKPCVPGMEVQNWKAEKIITVTLLEE</sequence>
<dbReference type="InterPro" id="IPR021109">
    <property type="entry name" value="Peptidase_aspartic_dom_sf"/>
</dbReference>
<dbReference type="PANTHER" id="PTHR32108:SF9">
    <property type="entry name" value="REVERSE TRANSCRIPTASE RNASE H-LIKE DOMAIN-CONTAINING PROTEIN"/>
    <property type="match status" value="1"/>
</dbReference>
<keyword evidence="2" id="KW-1185">Reference proteome</keyword>
<dbReference type="EMBL" id="JAMSHJ010000001">
    <property type="protein sequence ID" value="KAI5443290.1"/>
    <property type="molecule type" value="Genomic_DNA"/>
</dbReference>
<gene>
    <name evidence="1" type="ORF">KIW84_012086</name>
</gene>
<dbReference type="GO" id="GO:0004190">
    <property type="term" value="F:aspartic-type endopeptidase activity"/>
    <property type="evidence" value="ECO:0007669"/>
    <property type="project" value="InterPro"/>
</dbReference>
<accession>A0A9D5BGM8</accession>
<comment type="caution">
    <text evidence="1">The sequence shown here is derived from an EMBL/GenBank/DDBJ whole genome shotgun (WGS) entry which is preliminary data.</text>
</comment>
<evidence type="ECO:0000313" key="2">
    <source>
        <dbReference type="Proteomes" id="UP001058974"/>
    </source>
</evidence>
<organism evidence="1 2">
    <name type="scientific">Pisum sativum</name>
    <name type="common">Garden pea</name>
    <name type="synonym">Lathyrus oleraceus</name>
    <dbReference type="NCBI Taxonomy" id="3888"/>
    <lineage>
        <taxon>Eukaryota</taxon>
        <taxon>Viridiplantae</taxon>
        <taxon>Streptophyta</taxon>
        <taxon>Embryophyta</taxon>
        <taxon>Tracheophyta</taxon>
        <taxon>Spermatophyta</taxon>
        <taxon>Magnoliopsida</taxon>
        <taxon>eudicotyledons</taxon>
        <taxon>Gunneridae</taxon>
        <taxon>Pentapetalae</taxon>
        <taxon>rosids</taxon>
        <taxon>fabids</taxon>
        <taxon>Fabales</taxon>
        <taxon>Fabaceae</taxon>
        <taxon>Papilionoideae</taxon>
        <taxon>50 kb inversion clade</taxon>
        <taxon>NPAAA clade</taxon>
        <taxon>Hologalegina</taxon>
        <taxon>IRL clade</taxon>
        <taxon>Fabeae</taxon>
        <taxon>Lathyrus</taxon>
    </lineage>
</organism>
<name>A0A9D5BGM8_PEA</name>
<proteinExistence type="predicted"/>
<dbReference type="CDD" id="cd00303">
    <property type="entry name" value="retropepsin_like"/>
    <property type="match status" value="1"/>
</dbReference>
<dbReference type="InterPro" id="IPR001969">
    <property type="entry name" value="Aspartic_peptidase_AS"/>
</dbReference>